<evidence type="ECO:0000313" key="2">
    <source>
        <dbReference type="EMBL" id="OWQ86891.1"/>
    </source>
</evidence>
<name>A0A246J2R8_9BURK</name>
<feature type="transmembrane region" description="Helical" evidence="1">
    <location>
        <begin position="49"/>
        <end position="78"/>
    </location>
</feature>
<evidence type="ECO:0000313" key="3">
    <source>
        <dbReference type="Proteomes" id="UP000197468"/>
    </source>
</evidence>
<accession>A0A246J2R8</accession>
<keyword evidence="1" id="KW-0812">Transmembrane</keyword>
<dbReference type="Proteomes" id="UP000197468">
    <property type="component" value="Unassembled WGS sequence"/>
</dbReference>
<comment type="caution">
    <text evidence="2">The sequence shown here is derived from an EMBL/GenBank/DDBJ whole genome shotgun (WGS) entry which is preliminary data.</text>
</comment>
<protein>
    <recommendedName>
        <fullName evidence="4">Phage holin family protein</fullName>
    </recommendedName>
</protein>
<feature type="transmembrane region" description="Helical" evidence="1">
    <location>
        <begin position="84"/>
        <end position="105"/>
    </location>
</feature>
<gene>
    <name evidence="2" type="ORF">CDN99_19470</name>
</gene>
<dbReference type="EMBL" id="NIOF01000010">
    <property type="protein sequence ID" value="OWQ86891.1"/>
    <property type="molecule type" value="Genomic_DNA"/>
</dbReference>
<proteinExistence type="predicted"/>
<keyword evidence="3" id="KW-1185">Reference proteome</keyword>
<dbReference type="InterPro" id="IPR009937">
    <property type="entry name" value="Phage_holin_3_6"/>
</dbReference>
<sequence length="139" mass="15320">MDTEEKQSMDSQDLSLADRLRRIAERALELARVRLELLGVELQAELLRLFGALTALLLALLLGVAALLMLVFAALLWVPDEWRAPLGAALGAAFLLGAGLCWRWARLQLTAGRPFAASVAELARDRRALDPESSDTERR</sequence>
<dbReference type="AlphaFoldDB" id="A0A246J2R8"/>
<keyword evidence="1" id="KW-1133">Transmembrane helix</keyword>
<evidence type="ECO:0008006" key="4">
    <source>
        <dbReference type="Google" id="ProtNLM"/>
    </source>
</evidence>
<evidence type="ECO:0000256" key="1">
    <source>
        <dbReference type="SAM" id="Phobius"/>
    </source>
</evidence>
<organism evidence="2 3">
    <name type="scientific">Roseateles aquatilis</name>
    <dbReference type="NCBI Taxonomy" id="431061"/>
    <lineage>
        <taxon>Bacteria</taxon>
        <taxon>Pseudomonadati</taxon>
        <taxon>Pseudomonadota</taxon>
        <taxon>Betaproteobacteria</taxon>
        <taxon>Burkholderiales</taxon>
        <taxon>Sphaerotilaceae</taxon>
        <taxon>Roseateles</taxon>
    </lineage>
</organism>
<reference evidence="2 3" key="1">
    <citation type="journal article" date="2008" name="Int. J. Syst. Evol. Microbiol.">
        <title>Description of Roseateles aquatilis sp. nov. and Roseateles terrae sp. nov., in the class Betaproteobacteria, and emended description of the genus Roseateles.</title>
        <authorList>
            <person name="Gomila M."/>
            <person name="Bowien B."/>
            <person name="Falsen E."/>
            <person name="Moore E.R."/>
            <person name="Lalucat J."/>
        </authorList>
    </citation>
    <scope>NUCLEOTIDE SEQUENCE [LARGE SCALE GENOMIC DNA]</scope>
    <source>
        <strain evidence="2 3">CCUG 48205</strain>
    </source>
</reference>
<keyword evidence="1" id="KW-0472">Membrane</keyword>
<dbReference type="Pfam" id="PF07332">
    <property type="entry name" value="Phage_holin_3_6"/>
    <property type="match status" value="1"/>
</dbReference>